<feature type="transmembrane region" description="Helical" evidence="7">
    <location>
        <begin position="42"/>
        <end position="63"/>
    </location>
</feature>
<protein>
    <submittedName>
        <fullName evidence="9">Carbohydrate ABC transporter permease</fullName>
    </submittedName>
</protein>
<dbReference type="InterPro" id="IPR000515">
    <property type="entry name" value="MetI-like"/>
</dbReference>
<dbReference type="Gene3D" id="1.10.3720.10">
    <property type="entry name" value="MetI-like"/>
    <property type="match status" value="1"/>
</dbReference>
<evidence type="ECO:0000256" key="4">
    <source>
        <dbReference type="ARBA" id="ARBA00022692"/>
    </source>
</evidence>
<sequence length="203" mass="21454">GTGAVVGRTVLWALLVPAVVTGLGYLLAVASRRSQEGRLVRLILVVPTALPLVVTGVTFRLMYDPDPSRGLATLVASGLTGRTGEDVPQMLGPGLVTVALMSAFVWAWVGLAVLVFRAALDRLPSSLADAVRAYGGTRRHVLWDAQWRPLLLRTVAVVFALVALGTSRTFDLILVMAPGSVRDEAAVLALRVWQTSGGTTTGE</sequence>
<feature type="non-terminal residue" evidence="9">
    <location>
        <position position="1"/>
    </location>
</feature>
<dbReference type="PANTHER" id="PTHR43227">
    <property type="entry name" value="BLL4140 PROTEIN"/>
    <property type="match status" value="1"/>
</dbReference>
<evidence type="ECO:0000313" key="9">
    <source>
        <dbReference type="EMBL" id="MFD0788288.1"/>
    </source>
</evidence>
<dbReference type="SUPFAM" id="SSF161098">
    <property type="entry name" value="MetI-like"/>
    <property type="match status" value="1"/>
</dbReference>
<evidence type="ECO:0000256" key="6">
    <source>
        <dbReference type="ARBA" id="ARBA00023136"/>
    </source>
</evidence>
<feature type="domain" description="ABC transmembrane type-1" evidence="8">
    <location>
        <begin position="6"/>
        <end position="203"/>
    </location>
</feature>
<keyword evidence="4 7" id="KW-0812">Transmembrane</keyword>
<feature type="transmembrane region" description="Helical" evidence="7">
    <location>
        <begin position="12"/>
        <end position="30"/>
    </location>
</feature>
<dbReference type="Pfam" id="PF00528">
    <property type="entry name" value="BPD_transp_1"/>
    <property type="match status" value="1"/>
</dbReference>
<dbReference type="InterPro" id="IPR050809">
    <property type="entry name" value="UgpAE/MalFG_permease"/>
</dbReference>
<evidence type="ECO:0000313" key="10">
    <source>
        <dbReference type="Proteomes" id="UP001597053"/>
    </source>
</evidence>
<keyword evidence="10" id="KW-1185">Reference proteome</keyword>
<dbReference type="InterPro" id="IPR035906">
    <property type="entry name" value="MetI-like_sf"/>
</dbReference>
<dbReference type="EMBL" id="JBHTHM010002653">
    <property type="protein sequence ID" value="MFD0788288.1"/>
    <property type="molecule type" value="Genomic_DNA"/>
</dbReference>
<reference evidence="10" key="1">
    <citation type="journal article" date="2019" name="Int. J. Syst. Evol. Microbiol.">
        <title>The Global Catalogue of Microorganisms (GCM) 10K type strain sequencing project: providing services to taxonomists for standard genome sequencing and annotation.</title>
        <authorList>
            <consortium name="The Broad Institute Genomics Platform"/>
            <consortium name="The Broad Institute Genome Sequencing Center for Infectious Disease"/>
            <person name="Wu L."/>
            <person name="Ma J."/>
        </authorList>
    </citation>
    <scope>NUCLEOTIDE SEQUENCE [LARGE SCALE GENOMIC DNA]</scope>
    <source>
        <strain evidence="10">JCM 32148</strain>
    </source>
</reference>
<evidence type="ECO:0000256" key="5">
    <source>
        <dbReference type="ARBA" id="ARBA00022989"/>
    </source>
</evidence>
<evidence type="ECO:0000256" key="1">
    <source>
        <dbReference type="ARBA" id="ARBA00004651"/>
    </source>
</evidence>
<evidence type="ECO:0000259" key="8">
    <source>
        <dbReference type="PROSITE" id="PS50928"/>
    </source>
</evidence>
<dbReference type="PROSITE" id="PS50928">
    <property type="entry name" value="ABC_TM1"/>
    <property type="match status" value="1"/>
</dbReference>
<proteinExistence type="inferred from homology"/>
<feature type="transmembrane region" description="Helical" evidence="7">
    <location>
        <begin position="150"/>
        <end position="170"/>
    </location>
</feature>
<feature type="non-terminal residue" evidence="9">
    <location>
        <position position="203"/>
    </location>
</feature>
<comment type="caution">
    <text evidence="9">The sequence shown here is derived from an EMBL/GenBank/DDBJ whole genome shotgun (WGS) entry which is preliminary data.</text>
</comment>
<organism evidence="9 10">
    <name type="scientific">Micromonospora azadirachtae</name>
    <dbReference type="NCBI Taxonomy" id="1970735"/>
    <lineage>
        <taxon>Bacteria</taxon>
        <taxon>Bacillati</taxon>
        <taxon>Actinomycetota</taxon>
        <taxon>Actinomycetes</taxon>
        <taxon>Micromonosporales</taxon>
        <taxon>Micromonosporaceae</taxon>
        <taxon>Micromonospora</taxon>
    </lineage>
</organism>
<dbReference type="Proteomes" id="UP001597053">
    <property type="component" value="Unassembled WGS sequence"/>
</dbReference>
<comment type="subcellular location">
    <subcellularLocation>
        <location evidence="1 7">Cell membrane</location>
        <topology evidence="1 7">Multi-pass membrane protein</topology>
    </subcellularLocation>
</comment>
<comment type="similarity">
    <text evidence="7">Belongs to the binding-protein-dependent transport system permease family.</text>
</comment>
<evidence type="ECO:0000256" key="3">
    <source>
        <dbReference type="ARBA" id="ARBA00022475"/>
    </source>
</evidence>
<evidence type="ECO:0000256" key="7">
    <source>
        <dbReference type="RuleBase" id="RU363032"/>
    </source>
</evidence>
<gene>
    <name evidence="9" type="ORF">ACFQZ8_30620</name>
</gene>
<evidence type="ECO:0000256" key="2">
    <source>
        <dbReference type="ARBA" id="ARBA00022448"/>
    </source>
</evidence>
<feature type="transmembrane region" description="Helical" evidence="7">
    <location>
        <begin position="95"/>
        <end position="116"/>
    </location>
</feature>
<keyword evidence="2 7" id="KW-0813">Transport</keyword>
<accession>A0ABW3ABF6</accession>
<dbReference type="PANTHER" id="PTHR43227:SF8">
    <property type="entry name" value="DIACETYLCHITOBIOSE UPTAKE SYSTEM PERMEASE PROTEIN DASB"/>
    <property type="match status" value="1"/>
</dbReference>
<keyword evidence="3" id="KW-1003">Cell membrane</keyword>
<name>A0ABW3ABF6_9ACTN</name>
<keyword evidence="6 7" id="KW-0472">Membrane</keyword>
<keyword evidence="5 7" id="KW-1133">Transmembrane helix</keyword>